<dbReference type="AlphaFoldDB" id="A0A0Q0N9L3"/>
<organism evidence="1 2">
    <name type="scientific">Vibrio metoecus</name>
    <dbReference type="NCBI Taxonomy" id="1481663"/>
    <lineage>
        <taxon>Bacteria</taxon>
        <taxon>Pseudomonadati</taxon>
        <taxon>Pseudomonadota</taxon>
        <taxon>Gammaproteobacteria</taxon>
        <taxon>Vibrionales</taxon>
        <taxon>Vibrionaceae</taxon>
        <taxon>Vibrio</taxon>
    </lineage>
</organism>
<gene>
    <name evidence="1" type="ORF">AAY55_16840</name>
</gene>
<protein>
    <submittedName>
        <fullName evidence="1">Uncharacterized protein</fullName>
    </submittedName>
</protein>
<proteinExistence type="predicted"/>
<evidence type="ECO:0000313" key="1">
    <source>
        <dbReference type="EMBL" id="KQA22540.1"/>
    </source>
</evidence>
<evidence type="ECO:0000313" key="2">
    <source>
        <dbReference type="Proteomes" id="UP000053724"/>
    </source>
</evidence>
<comment type="caution">
    <text evidence="1">The sequence shown here is derived from an EMBL/GenBank/DDBJ whole genome shotgun (WGS) entry which is preliminary data.</text>
</comment>
<accession>A0A0Q0N9L3</accession>
<dbReference type="RefSeq" id="WP_055028394.1">
    <property type="nucleotide sequence ID" value="NZ_CP035689.1"/>
</dbReference>
<dbReference type="Proteomes" id="UP000053724">
    <property type="component" value="Unassembled WGS sequence"/>
</dbReference>
<reference evidence="1 2" key="1">
    <citation type="journal article" date="2015" name="Genome Biol. Evol.">
        <title>The Dynamics of Genetic Interactions between Vibrio metoecus and Vibrio cholerae, Two Close Relatives Co-Occurring in the Environment.</title>
        <authorList>
            <person name="Orata F.D."/>
            <person name="Kirchberger P.C."/>
            <person name="Meheust R."/>
            <person name="Barlow E.J."/>
            <person name="Tarr C.L."/>
            <person name="Boucher Y."/>
        </authorList>
    </citation>
    <scope>NUCLEOTIDE SEQUENCE [LARGE SCALE GENOMIC DNA]</scope>
    <source>
        <strain evidence="1 2">08-2459</strain>
    </source>
</reference>
<dbReference type="EMBL" id="LCUF01000035">
    <property type="protein sequence ID" value="KQA22540.1"/>
    <property type="molecule type" value="Genomic_DNA"/>
</dbReference>
<name>A0A0Q0N9L3_VIBMT</name>
<sequence>MQVFLISFSSPTLPSIDRQEILDFLDTQSIVKNWYAVLPNAILVVTEFGIPEITKIMTERFPYNLTFLITDAKHANGLANQEVWNFVNNPQPSGRW</sequence>
<dbReference type="PATRIC" id="fig|1481663.8.peg.3487"/>